<evidence type="ECO:0000256" key="1">
    <source>
        <dbReference type="SAM" id="MobiDB-lite"/>
    </source>
</evidence>
<dbReference type="STRING" id="490829.SAMN05421850_109123"/>
<evidence type="ECO:0000313" key="3">
    <source>
        <dbReference type="Proteomes" id="UP000199340"/>
    </source>
</evidence>
<gene>
    <name evidence="2" type="ORF">SAMN05421850_109123</name>
</gene>
<dbReference type="EMBL" id="FNEB01000009">
    <property type="protein sequence ID" value="SDJ16374.1"/>
    <property type="molecule type" value="Genomic_DNA"/>
</dbReference>
<dbReference type="Proteomes" id="UP000199340">
    <property type="component" value="Unassembled WGS sequence"/>
</dbReference>
<evidence type="ECO:0000313" key="2">
    <source>
        <dbReference type="EMBL" id="SDJ16374.1"/>
    </source>
</evidence>
<keyword evidence="3" id="KW-1185">Reference proteome</keyword>
<feature type="region of interest" description="Disordered" evidence="1">
    <location>
        <begin position="1"/>
        <end position="26"/>
    </location>
</feature>
<sequence length="99" mass="11315">MQAAVDETRRKARAGAGGGKKSNQRRLENLETLMQEIERLSGVVDLMSEDRIVEQAFEAAQARQPKMPKTKRTLDGYGTALRSEEPFKSRYNKIFRRNT</sequence>
<reference evidence="2 3" key="1">
    <citation type="submission" date="2016-10" db="EMBL/GenBank/DDBJ databases">
        <authorList>
            <person name="de Groot N.N."/>
        </authorList>
    </citation>
    <scope>NUCLEOTIDE SEQUENCE [LARGE SCALE GENOMIC DNA]</scope>
    <source>
        <strain evidence="2 3">DSM 28010</strain>
    </source>
</reference>
<organism evidence="2 3">
    <name type="scientific">Lutimaribacter saemankumensis</name>
    <dbReference type="NCBI Taxonomy" id="490829"/>
    <lineage>
        <taxon>Bacteria</taxon>
        <taxon>Pseudomonadati</taxon>
        <taxon>Pseudomonadota</taxon>
        <taxon>Alphaproteobacteria</taxon>
        <taxon>Rhodobacterales</taxon>
        <taxon>Roseobacteraceae</taxon>
        <taxon>Lutimaribacter</taxon>
    </lineage>
</organism>
<accession>A0A1G8RGZ8</accession>
<protein>
    <submittedName>
        <fullName evidence="2">Uncharacterized protein</fullName>
    </submittedName>
</protein>
<dbReference type="AlphaFoldDB" id="A0A1G8RGZ8"/>
<proteinExistence type="predicted"/>
<name>A0A1G8RGZ8_9RHOB</name>